<protein>
    <recommendedName>
        <fullName evidence="13">NADPH oxidase Respiratory burst domain-containing protein</fullName>
    </recommendedName>
</protein>
<dbReference type="SUPFAM" id="SSF47473">
    <property type="entry name" value="EF-hand"/>
    <property type="match status" value="1"/>
</dbReference>
<keyword evidence="9" id="KW-0521">NADP</keyword>
<evidence type="ECO:0000256" key="4">
    <source>
        <dbReference type="ARBA" id="ARBA00022630"/>
    </source>
</evidence>
<comment type="subcellular location">
    <subcellularLocation>
        <location evidence="1">Membrane</location>
        <topology evidence="1">Multi-pass membrane protein</topology>
    </subcellularLocation>
</comment>
<dbReference type="EMBL" id="KK785894">
    <property type="protein sequence ID" value="KDO40599.1"/>
    <property type="molecule type" value="Genomic_DNA"/>
</dbReference>
<sequence>MRSLSRSSSRSNYSRTDYGVGRAMLPIFLNDLSRNSQQEQAQDLVELTIELEDDAVVFRQKFGWLRSGSSPDIEERTMSGRDERRIKAKLQRTRSGAKRALNGLRFISKAAGASDAEELRRLVESTFESLSEDGLLAREDFGECIGMVDSKEFAVGIFDALARRRGQKIGKITKEELGEFWLQISDQSFDARLQIFFDMYNHLLQVIRLIPPDFNPLLSRELEPLPTTTQI</sequence>
<dbReference type="Pfam" id="PF08414">
    <property type="entry name" value="NADPH_Ox"/>
    <property type="match status" value="1"/>
</dbReference>
<dbReference type="GO" id="GO:0046872">
    <property type="term" value="F:metal ion binding"/>
    <property type="evidence" value="ECO:0007669"/>
    <property type="project" value="UniProtKB-KW"/>
</dbReference>
<keyword evidence="11" id="KW-0560">Oxidoreductase</keyword>
<keyword evidence="12" id="KW-0472">Membrane</keyword>
<evidence type="ECO:0000256" key="12">
    <source>
        <dbReference type="ARBA" id="ARBA00023136"/>
    </source>
</evidence>
<dbReference type="FunFam" id="1.10.238.10:FF:000049">
    <property type="entry name" value="Respiratory burst oxidase homolog A"/>
    <property type="match status" value="1"/>
</dbReference>
<dbReference type="Gene3D" id="1.10.238.10">
    <property type="entry name" value="EF-hand"/>
    <property type="match status" value="1"/>
</dbReference>
<keyword evidence="15" id="KW-1185">Reference proteome</keyword>
<comment type="similarity">
    <text evidence="2">Belongs to the RBOH (TC 5.B.1.3) family.</text>
</comment>
<gene>
    <name evidence="14" type="ORF">CISIN_1g040483mg</name>
</gene>
<feature type="domain" description="NADPH oxidase Respiratory burst" evidence="13">
    <location>
        <begin position="89"/>
        <end position="191"/>
    </location>
</feature>
<keyword evidence="6" id="KW-0479">Metal-binding</keyword>
<evidence type="ECO:0000256" key="2">
    <source>
        <dbReference type="ARBA" id="ARBA00007975"/>
    </source>
</evidence>
<accession>A0A067DC64</accession>
<evidence type="ECO:0000256" key="6">
    <source>
        <dbReference type="ARBA" id="ARBA00022723"/>
    </source>
</evidence>
<evidence type="ECO:0000313" key="14">
    <source>
        <dbReference type="EMBL" id="KDO40599.1"/>
    </source>
</evidence>
<dbReference type="InterPro" id="IPR011992">
    <property type="entry name" value="EF-hand-dom_pair"/>
</dbReference>
<evidence type="ECO:0000259" key="13">
    <source>
        <dbReference type="Pfam" id="PF08414"/>
    </source>
</evidence>
<evidence type="ECO:0000256" key="1">
    <source>
        <dbReference type="ARBA" id="ARBA00004141"/>
    </source>
</evidence>
<evidence type="ECO:0000256" key="3">
    <source>
        <dbReference type="ARBA" id="ARBA00022559"/>
    </source>
</evidence>
<organism evidence="14 15">
    <name type="scientific">Citrus sinensis</name>
    <name type="common">Sweet orange</name>
    <name type="synonym">Citrus aurantium var. sinensis</name>
    <dbReference type="NCBI Taxonomy" id="2711"/>
    <lineage>
        <taxon>Eukaryota</taxon>
        <taxon>Viridiplantae</taxon>
        <taxon>Streptophyta</taxon>
        <taxon>Embryophyta</taxon>
        <taxon>Tracheophyta</taxon>
        <taxon>Spermatophyta</taxon>
        <taxon>Magnoliopsida</taxon>
        <taxon>eudicotyledons</taxon>
        <taxon>Gunneridae</taxon>
        <taxon>Pentapetalae</taxon>
        <taxon>rosids</taxon>
        <taxon>malvids</taxon>
        <taxon>Sapindales</taxon>
        <taxon>Rutaceae</taxon>
        <taxon>Aurantioideae</taxon>
        <taxon>Citrus</taxon>
    </lineage>
</organism>
<keyword evidence="10" id="KW-1133">Transmembrane helix</keyword>
<dbReference type="InterPro" id="IPR013623">
    <property type="entry name" value="NADPH_Ox"/>
</dbReference>
<dbReference type="STRING" id="2711.A0A067DC64"/>
<evidence type="ECO:0000256" key="10">
    <source>
        <dbReference type="ARBA" id="ARBA00022989"/>
    </source>
</evidence>
<keyword evidence="8" id="KW-0106">Calcium</keyword>
<evidence type="ECO:0000256" key="11">
    <source>
        <dbReference type="ARBA" id="ARBA00023002"/>
    </source>
</evidence>
<keyword evidence="5" id="KW-0812">Transmembrane</keyword>
<evidence type="ECO:0000256" key="8">
    <source>
        <dbReference type="ARBA" id="ARBA00022837"/>
    </source>
</evidence>
<keyword evidence="3" id="KW-0575">Peroxidase</keyword>
<dbReference type="AlphaFoldDB" id="A0A067DC64"/>
<reference evidence="14 15" key="1">
    <citation type="submission" date="2014-04" db="EMBL/GenBank/DDBJ databases">
        <authorList>
            <consortium name="International Citrus Genome Consortium"/>
            <person name="Gmitter F."/>
            <person name="Chen C."/>
            <person name="Farmerie W."/>
            <person name="Harkins T."/>
            <person name="Desany B."/>
            <person name="Mohiuddin M."/>
            <person name="Kodira C."/>
            <person name="Borodovsky M."/>
            <person name="Lomsadze A."/>
            <person name="Burns P."/>
            <person name="Jenkins J."/>
            <person name="Prochnik S."/>
            <person name="Shu S."/>
            <person name="Chapman J."/>
            <person name="Pitluck S."/>
            <person name="Schmutz J."/>
            <person name="Rokhsar D."/>
        </authorList>
    </citation>
    <scope>NUCLEOTIDE SEQUENCE</scope>
</reference>
<dbReference type="GO" id="GO:0050664">
    <property type="term" value="F:oxidoreductase activity, acting on NAD(P)H, oxygen as acceptor"/>
    <property type="evidence" value="ECO:0007669"/>
    <property type="project" value="InterPro"/>
</dbReference>
<name>A0A067DC64_CITSI</name>
<dbReference type="Proteomes" id="UP000027120">
    <property type="component" value="Unassembled WGS sequence"/>
</dbReference>
<dbReference type="GO" id="GO:0004601">
    <property type="term" value="F:peroxidase activity"/>
    <property type="evidence" value="ECO:0007669"/>
    <property type="project" value="UniProtKB-KW"/>
</dbReference>
<evidence type="ECO:0000313" key="15">
    <source>
        <dbReference type="Proteomes" id="UP000027120"/>
    </source>
</evidence>
<keyword evidence="4" id="KW-0285">Flavoprotein</keyword>
<dbReference type="GO" id="GO:0016020">
    <property type="term" value="C:membrane"/>
    <property type="evidence" value="ECO:0007669"/>
    <property type="project" value="UniProtKB-SubCell"/>
</dbReference>
<evidence type="ECO:0000256" key="5">
    <source>
        <dbReference type="ARBA" id="ARBA00022692"/>
    </source>
</evidence>
<evidence type="ECO:0000256" key="7">
    <source>
        <dbReference type="ARBA" id="ARBA00022827"/>
    </source>
</evidence>
<dbReference type="SMR" id="A0A067DC64"/>
<keyword evidence="7" id="KW-0274">FAD</keyword>
<proteinExistence type="inferred from homology"/>
<evidence type="ECO:0000256" key="9">
    <source>
        <dbReference type="ARBA" id="ARBA00022857"/>
    </source>
</evidence>